<evidence type="ECO:0000259" key="2">
    <source>
        <dbReference type="Pfam" id="PF03703"/>
    </source>
</evidence>
<keyword evidence="1" id="KW-0812">Transmembrane</keyword>
<dbReference type="PATRIC" id="fig|294699.3.peg.2322"/>
<sequence>MFEKKRLHPISIFSYVAKQWRDMLLPLFMAVVLKAREVSMVWNIAVPAVALFYTTLAGFFTWLRFTYQINDEELYIEQGIFIRQKSSIPFERIQGISLSIGFFQRLAGVVQVHIETAGNELGKAEAVLTAVTKEEAEQIAQQIRRAKEKGGSAEAISPISGSELSDDIAFSLRFRDVFLLSATSGGVFGALAAISAFISQLDDFISYDVLYRDMQGVIRNALDGALALVVLFLVAYALSVGRHLLRYAFFTVRNQKETIGISRGLFEKQLLTVSKKRVQGMIIKENVIQRLLGYVSVHMIHAGGSLDGGENGSIVLCPFVKKERAVSVIAACFPEYCIHQQFQPLPQRARVRYMLRPVYVLAIPISPLAYFFQPWGIGLLLLLPLASYLGYKSYRMAGWTISGEQLALRNGMFRIETMYTRKYCIQSIATSATWFQKRKQLRTLAVAVMPRMFFKVTDVDEKEAEAVYMWVR</sequence>
<keyword evidence="1" id="KW-1133">Transmembrane helix</keyword>
<dbReference type="RefSeq" id="WP_084256317.1">
    <property type="nucleotide sequence ID" value="NZ_CP015438.1"/>
</dbReference>
<dbReference type="KEGG" id="aamy:GFC30_2249"/>
<dbReference type="PANTHER" id="PTHR34473">
    <property type="entry name" value="UPF0699 TRANSMEMBRANE PROTEIN YDBS"/>
    <property type="match status" value="1"/>
</dbReference>
<dbReference type="PIRSF" id="PIRSF026631">
    <property type="entry name" value="UCP026631"/>
    <property type="match status" value="1"/>
</dbReference>
<feature type="transmembrane region" description="Helical" evidence="1">
    <location>
        <begin position="218"/>
        <end position="238"/>
    </location>
</feature>
<evidence type="ECO:0000256" key="1">
    <source>
        <dbReference type="SAM" id="Phobius"/>
    </source>
</evidence>
<feature type="domain" description="YdbS-like PH" evidence="2">
    <location>
        <begin position="394"/>
        <end position="470"/>
    </location>
</feature>
<evidence type="ECO:0000313" key="3">
    <source>
        <dbReference type="EMBL" id="ANB60727.1"/>
    </source>
</evidence>
<feature type="domain" description="YdbS-like PH" evidence="2">
    <location>
        <begin position="249"/>
        <end position="328"/>
    </location>
</feature>
<dbReference type="EMBL" id="CP015438">
    <property type="protein sequence ID" value="ANB60727.1"/>
    <property type="molecule type" value="Genomic_DNA"/>
</dbReference>
<keyword evidence="1" id="KW-0472">Membrane</keyword>
<dbReference type="OrthoDB" id="2195155at2"/>
<evidence type="ECO:0000313" key="4">
    <source>
        <dbReference type="Proteomes" id="UP000076865"/>
    </source>
</evidence>
<feature type="transmembrane region" description="Helical" evidence="1">
    <location>
        <begin position="177"/>
        <end position="198"/>
    </location>
</feature>
<accession>A0A160F356</accession>
<dbReference type="PANTHER" id="PTHR34473:SF2">
    <property type="entry name" value="UPF0699 TRANSMEMBRANE PROTEIN YDBT"/>
    <property type="match status" value="1"/>
</dbReference>
<feature type="transmembrane region" description="Helical" evidence="1">
    <location>
        <begin position="45"/>
        <end position="65"/>
    </location>
</feature>
<dbReference type="InterPro" id="IPR005182">
    <property type="entry name" value="YdbS-like_PH"/>
</dbReference>
<reference evidence="3 4" key="1">
    <citation type="journal article" date="2006" name="Syst. Appl. Microbiol.">
        <title>Anoxybacillus amylolyticus sp. nov., a thermophilic amylase producing bacterium isolated from Mount Rittmann (Antarctica).</title>
        <authorList>
            <person name="Poli A."/>
            <person name="Esposito E."/>
            <person name="Lama L."/>
            <person name="Orlando P."/>
            <person name="Nicolaus G."/>
            <person name="de Appolonia F."/>
            <person name="Gambacorta A."/>
            <person name="Nicolaus B."/>
        </authorList>
    </citation>
    <scope>NUCLEOTIDE SEQUENCE [LARGE SCALE GENOMIC DNA]</scope>
    <source>
        <strain evidence="3 4">DSM 15939</strain>
    </source>
</reference>
<name>A0A160F356_9BACL</name>
<organism evidence="3 4">
    <name type="scientific">Anoxybacteroides amylolyticum</name>
    <dbReference type="NCBI Taxonomy" id="294699"/>
    <lineage>
        <taxon>Bacteria</taxon>
        <taxon>Bacillati</taxon>
        <taxon>Bacillota</taxon>
        <taxon>Bacilli</taxon>
        <taxon>Bacillales</taxon>
        <taxon>Anoxybacillaceae</taxon>
        <taxon>Anoxybacteroides</taxon>
    </lineage>
</organism>
<dbReference type="InterPro" id="IPR014529">
    <property type="entry name" value="UCP026631"/>
</dbReference>
<gene>
    <name evidence="3" type="ORF">GFC30_2249</name>
</gene>
<proteinExistence type="predicted"/>
<dbReference type="Proteomes" id="UP000076865">
    <property type="component" value="Chromosome"/>
</dbReference>
<dbReference type="Pfam" id="PF03703">
    <property type="entry name" value="bPH_2"/>
    <property type="match status" value="3"/>
</dbReference>
<feature type="transmembrane region" description="Helical" evidence="1">
    <location>
        <begin position="353"/>
        <end position="369"/>
    </location>
</feature>
<dbReference type="AlphaFoldDB" id="A0A160F356"/>
<protein>
    <submittedName>
        <fullName evidence="3">Bacterial PH domain protein</fullName>
    </submittedName>
</protein>
<feature type="domain" description="YdbS-like PH" evidence="2">
    <location>
        <begin position="62"/>
        <end position="143"/>
    </location>
</feature>
<keyword evidence="4" id="KW-1185">Reference proteome</keyword>